<reference evidence="2 3" key="1">
    <citation type="submission" date="2016-10" db="EMBL/GenBank/DDBJ databases">
        <authorList>
            <person name="de Groot N.N."/>
        </authorList>
    </citation>
    <scope>NUCLEOTIDE SEQUENCE [LARGE SCALE GENOMIC DNA]</scope>
    <source>
        <strain evidence="2 3">Nv1</strain>
    </source>
</reference>
<name>A0A1H7KLH1_9PROT</name>
<dbReference type="RefSeq" id="WP_090828090.1">
    <property type="nucleotide sequence ID" value="NZ_FOBH01000003.1"/>
</dbReference>
<organism evidence="2 3">
    <name type="scientific">Nitrosovibrio tenuis</name>
    <dbReference type="NCBI Taxonomy" id="1233"/>
    <lineage>
        <taxon>Bacteria</taxon>
        <taxon>Pseudomonadati</taxon>
        <taxon>Pseudomonadota</taxon>
        <taxon>Betaproteobacteria</taxon>
        <taxon>Nitrosomonadales</taxon>
        <taxon>Nitrosomonadaceae</taxon>
        <taxon>Nitrosovibrio</taxon>
    </lineage>
</organism>
<accession>A0A1H7KLH1</accession>
<protein>
    <submittedName>
        <fullName evidence="2">Uncharacterized protein</fullName>
    </submittedName>
</protein>
<gene>
    <name evidence="2" type="ORF">SAMN05216387_103246</name>
</gene>
<keyword evidence="1" id="KW-0472">Membrane</keyword>
<keyword evidence="1" id="KW-1133">Transmembrane helix</keyword>
<keyword evidence="1" id="KW-0812">Transmembrane</keyword>
<dbReference type="Proteomes" id="UP000198620">
    <property type="component" value="Unassembled WGS sequence"/>
</dbReference>
<sequence>MDFWRRLPSRTRLLAVAGVVAIMVAAGAQFHVSSQGDRSSTYPKGYRGGTCTIETEALLVGYSAYFIPNDYEIPDDPSSAKAVPVLCGKVPSPGTLNVTLDLLHPESARNAPLALRLVKLSPENAEHELLSVPPQTYRSGTLTQAFKFDAAGQYALYLDGKLPNEAQFNMQIPIKVGTDWQDHLSKYWLQALVFVFIVLVLSNWKRIFG</sequence>
<feature type="transmembrane region" description="Helical" evidence="1">
    <location>
        <begin position="187"/>
        <end position="204"/>
    </location>
</feature>
<dbReference type="AlphaFoldDB" id="A0A1H7KLH1"/>
<evidence type="ECO:0000313" key="2">
    <source>
        <dbReference type="EMBL" id="SEK86787.1"/>
    </source>
</evidence>
<dbReference type="EMBL" id="FOBH01000003">
    <property type="protein sequence ID" value="SEK86787.1"/>
    <property type="molecule type" value="Genomic_DNA"/>
</dbReference>
<proteinExistence type="predicted"/>
<keyword evidence="3" id="KW-1185">Reference proteome</keyword>
<evidence type="ECO:0000313" key="3">
    <source>
        <dbReference type="Proteomes" id="UP000198620"/>
    </source>
</evidence>
<evidence type="ECO:0000256" key="1">
    <source>
        <dbReference type="SAM" id="Phobius"/>
    </source>
</evidence>
<dbReference type="OrthoDB" id="8558640at2"/>